<feature type="transmembrane region" description="Helical" evidence="9">
    <location>
        <begin position="289"/>
        <end position="311"/>
    </location>
</feature>
<dbReference type="GO" id="GO:0005886">
    <property type="term" value="C:plasma membrane"/>
    <property type="evidence" value="ECO:0007669"/>
    <property type="project" value="UniProtKB-SubCell"/>
</dbReference>
<dbReference type="InterPro" id="IPR014756">
    <property type="entry name" value="Ig_E-set"/>
</dbReference>
<evidence type="ECO:0000256" key="7">
    <source>
        <dbReference type="ARBA" id="ARBA00023008"/>
    </source>
</evidence>
<dbReference type="Pfam" id="PF04234">
    <property type="entry name" value="CopC"/>
    <property type="match status" value="1"/>
</dbReference>
<evidence type="ECO:0000256" key="2">
    <source>
        <dbReference type="ARBA" id="ARBA00022475"/>
    </source>
</evidence>
<dbReference type="GO" id="GO:0046688">
    <property type="term" value="P:response to copper ion"/>
    <property type="evidence" value="ECO:0007669"/>
    <property type="project" value="InterPro"/>
</dbReference>
<keyword evidence="8 9" id="KW-0472">Membrane</keyword>
<dbReference type="Pfam" id="PF05425">
    <property type="entry name" value="CopD"/>
    <property type="match status" value="1"/>
</dbReference>
<dbReference type="PANTHER" id="PTHR34820:SF4">
    <property type="entry name" value="INNER MEMBRANE PROTEIN YEBZ"/>
    <property type="match status" value="1"/>
</dbReference>
<keyword evidence="13" id="KW-1185">Reference proteome</keyword>
<keyword evidence="7" id="KW-0186">Copper</keyword>
<dbReference type="InterPro" id="IPR014755">
    <property type="entry name" value="Cu-Rt/internalin_Ig-like"/>
</dbReference>
<keyword evidence="3 9" id="KW-0812">Transmembrane</keyword>
<dbReference type="EMBL" id="VTWH01000001">
    <property type="protein sequence ID" value="KAA0972190.1"/>
    <property type="molecule type" value="Genomic_DNA"/>
</dbReference>
<feature type="domain" description="Copper resistance protein D" evidence="11">
    <location>
        <begin position="325"/>
        <end position="424"/>
    </location>
</feature>
<evidence type="ECO:0000259" key="10">
    <source>
        <dbReference type="Pfam" id="PF04234"/>
    </source>
</evidence>
<dbReference type="Proteomes" id="UP000324738">
    <property type="component" value="Unassembled WGS sequence"/>
</dbReference>
<gene>
    <name evidence="12" type="ORF">FPY71_03495</name>
</gene>
<evidence type="ECO:0000256" key="3">
    <source>
        <dbReference type="ARBA" id="ARBA00022692"/>
    </source>
</evidence>
<feature type="transmembrane region" description="Helical" evidence="9">
    <location>
        <begin position="332"/>
        <end position="350"/>
    </location>
</feature>
<evidence type="ECO:0000256" key="5">
    <source>
        <dbReference type="ARBA" id="ARBA00022729"/>
    </source>
</evidence>
<dbReference type="SUPFAM" id="SSF81296">
    <property type="entry name" value="E set domains"/>
    <property type="match status" value="1"/>
</dbReference>
<protein>
    <submittedName>
        <fullName evidence="12">Copper resistance protein CopC</fullName>
    </submittedName>
</protein>
<feature type="domain" description="CopC" evidence="10">
    <location>
        <begin position="44"/>
        <end position="135"/>
    </location>
</feature>
<feature type="transmembrane region" description="Helical" evidence="9">
    <location>
        <begin position="161"/>
        <end position="181"/>
    </location>
</feature>
<evidence type="ECO:0000313" key="13">
    <source>
        <dbReference type="Proteomes" id="UP000324738"/>
    </source>
</evidence>
<comment type="caution">
    <text evidence="12">The sequence shown here is derived from an EMBL/GenBank/DDBJ whole genome shotgun (WGS) entry which is preliminary data.</text>
</comment>
<evidence type="ECO:0000256" key="6">
    <source>
        <dbReference type="ARBA" id="ARBA00022989"/>
    </source>
</evidence>
<keyword evidence="6 9" id="KW-1133">Transmembrane helix</keyword>
<feature type="transmembrane region" description="Helical" evidence="9">
    <location>
        <begin position="231"/>
        <end position="250"/>
    </location>
</feature>
<dbReference type="InterPro" id="IPR008457">
    <property type="entry name" value="Cu-R_CopD_dom"/>
</dbReference>
<dbReference type="Gene3D" id="2.60.40.1220">
    <property type="match status" value="1"/>
</dbReference>
<feature type="transmembrane region" description="Helical" evidence="9">
    <location>
        <begin position="190"/>
        <end position="211"/>
    </location>
</feature>
<keyword evidence="5" id="KW-0732">Signal</keyword>
<evidence type="ECO:0000256" key="8">
    <source>
        <dbReference type="ARBA" id="ARBA00023136"/>
    </source>
</evidence>
<dbReference type="PANTHER" id="PTHR34820">
    <property type="entry name" value="INNER MEMBRANE PROTEIN YEBZ"/>
    <property type="match status" value="1"/>
</dbReference>
<organism evidence="12 13">
    <name type="scientific">Aureimonas fodinaquatilis</name>
    <dbReference type="NCBI Taxonomy" id="2565783"/>
    <lineage>
        <taxon>Bacteria</taxon>
        <taxon>Pseudomonadati</taxon>
        <taxon>Pseudomonadota</taxon>
        <taxon>Alphaproteobacteria</taxon>
        <taxon>Hyphomicrobiales</taxon>
        <taxon>Aurantimonadaceae</taxon>
        <taxon>Aureimonas</taxon>
    </lineage>
</organism>
<dbReference type="GO" id="GO:0005507">
    <property type="term" value="F:copper ion binding"/>
    <property type="evidence" value="ECO:0007669"/>
    <property type="project" value="InterPro"/>
</dbReference>
<feature type="transmembrane region" description="Helical" evidence="9">
    <location>
        <begin position="407"/>
        <end position="426"/>
    </location>
</feature>
<dbReference type="AlphaFoldDB" id="A0A5B0E362"/>
<dbReference type="InterPro" id="IPR007348">
    <property type="entry name" value="CopC_dom"/>
</dbReference>
<dbReference type="GO" id="GO:0042597">
    <property type="term" value="C:periplasmic space"/>
    <property type="evidence" value="ECO:0007669"/>
    <property type="project" value="InterPro"/>
</dbReference>
<accession>A0A5B0E362</accession>
<dbReference type="GO" id="GO:0006825">
    <property type="term" value="P:copper ion transport"/>
    <property type="evidence" value="ECO:0007669"/>
    <property type="project" value="InterPro"/>
</dbReference>
<evidence type="ECO:0000256" key="4">
    <source>
        <dbReference type="ARBA" id="ARBA00022723"/>
    </source>
</evidence>
<evidence type="ECO:0000259" key="11">
    <source>
        <dbReference type="Pfam" id="PF05425"/>
    </source>
</evidence>
<sequence length="546" mass="56903">MSRGVLPVPLLLKLNSGRWRIFALSTLLCLLAIWPALVGQASAHASLVSVDPADGAMVETAPPGFSLTFSEPTSPLVIKLLRPDGGSDVLSDITLQGSTLRIAAPDNLGNGTYVLNWRIVAQDGHPVGGSSIFSIGAPSTPPQIADEIDWPVRMAIWASKVALYIGLFFGIGGAFFVRWFGSGSPQLRPVLAGSILAGLAGAFLSVGLQGLDALGAPISSLGAGLFWQTGLGTSFGNTVLIAVPALLAGLCALSSGSLWNRFLAMAAMIGVGLALGSSGHASAASPQWLTAPAVFVHAVCIAFWAGALLPLRVAFASASPAAVSTLQRFSRIIPYALVPLLASGLFLAVIQLGRVDALWATAYGNVLLAKLALLGFLSGAAAYNRYRLTNKVTQGNLTATASLRKSLRCEIVLVVAILAVAAVWRFTPPPRALDEAAAMPAYAHVHSAEAMADITLTPGRAGPIDASIVIMTADFGPLDAKELQVRFMNEAAGIDAITRSAVKPGDGTWRVDDLTLPVGGHWSIRLDILVSDFELLKLDGAIDLRK</sequence>
<proteinExistence type="predicted"/>
<feature type="transmembrane region" description="Helical" evidence="9">
    <location>
        <begin position="362"/>
        <end position="386"/>
    </location>
</feature>
<name>A0A5B0E362_9HYPH</name>
<keyword evidence="4" id="KW-0479">Metal-binding</keyword>
<reference evidence="12 13" key="1">
    <citation type="submission" date="2019-08" db="EMBL/GenBank/DDBJ databases">
        <title>Aureimonas fodiniaquatilis sp. nov., isolated from a coal mine wastewater.</title>
        <authorList>
            <person name="Kim W."/>
        </authorList>
    </citation>
    <scope>NUCLEOTIDE SEQUENCE [LARGE SCALE GENOMIC DNA]</scope>
    <source>
        <strain evidence="12 13">CAU 1482</strain>
    </source>
</reference>
<dbReference type="OrthoDB" id="8374223at2"/>
<evidence type="ECO:0000256" key="9">
    <source>
        <dbReference type="SAM" id="Phobius"/>
    </source>
</evidence>
<dbReference type="InterPro" id="IPR032694">
    <property type="entry name" value="CopC/D"/>
</dbReference>
<keyword evidence="2" id="KW-1003">Cell membrane</keyword>
<comment type="subcellular location">
    <subcellularLocation>
        <location evidence="1">Cell membrane</location>
        <topology evidence="1">Multi-pass membrane protein</topology>
    </subcellularLocation>
</comment>
<evidence type="ECO:0000256" key="1">
    <source>
        <dbReference type="ARBA" id="ARBA00004651"/>
    </source>
</evidence>
<feature type="transmembrane region" description="Helical" evidence="9">
    <location>
        <begin position="262"/>
        <end position="283"/>
    </location>
</feature>
<evidence type="ECO:0000313" key="12">
    <source>
        <dbReference type="EMBL" id="KAA0972190.1"/>
    </source>
</evidence>